<feature type="region of interest" description="Disordered" evidence="1">
    <location>
        <begin position="735"/>
        <end position="761"/>
    </location>
</feature>
<organism evidence="2 3">
    <name type="scientific">Actinomortierella ambigua</name>
    <dbReference type="NCBI Taxonomy" id="1343610"/>
    <lineage>
        <taxon>Eukaryota</taxon>
        <taxon>Fungi</taxon>
        <taxon>Fungi incertae sedis</taxon>
        <taxon>Mucoromycota</taxon>
        <taxon>Mortierellomycotina</taxon>
        <taxon>Mortierellomycetes</taxon>
        <taxon>Mortierellales</taxon>
        <taxon>Mortierellaceae</taxon>
        <taxon>Actinomortierella</taxon>
    </lineage>
</organism>
<feature type="compositionally biased region" description="Low complexity" evidence="1">
    <location>
        <begin position="529"/>
        <end position="542"/>
    </location>
</feature>
<feature type="compositionally biased region" description="Low complexity" evidence="1">
    <location>
        <begin position="749"/>
        <end position="761"/>
    </location>
</feature>
<feature type="region of interest" description="Disordered" evidence="1">
    <location>
        <begin position="1"/>
        <end position="23"/>
    </location>
</feature>
<feature type="compositionally biased region" description="Gly residues" evidence="1">
    <location>
        <begin position="554"/>
        <end position="564"/>
    </location>
</feature>
<protein>
    <submittedName>
        <fullName evidence="2">Uncharacterized protein</fullName>
    </submittedName>
</protein>
<reference evidence="2" key="1">
    <citation type="journal article" date="2020" name="Fungal Divers.">
        <title>Resolving the Mortierellaceae phylogeny through synthesis of multi-gene phylogenetics and phylogenomics.</title>
        <authorList>
            <person name="Vandepol N."/>
            <person name="Liber J."/>
            <person name="Desiro A."/>
            <person name="Na H."/>
            <person name="Kennedy M."/>
            <person name="Barry K."/>
            <person name="Grigoriev I.V."/>
            <person name="Miller A.N."/>
            <person name="O'Donnell K."/>
            <person name="Stajich J.E."/>
            <person name="Bonito G."/>
        </authorList>
    </citation>
    <scope>NUCLEOTIDE SEQUENCE</scope>
    <source>
        <strain evidence="2">BC1065</strain>
    </source>
</reference>
<sequence>MSFSTSASPSSASSSSSSASSSATCTTARHHPLVTATRLALFHRVLTASTSETGRTLDMNVWISQQANRHHADRAAYEAALMTKVHLLDQHLIILHDLFAQKRSKAGSADEMQRHSVWTKDQENTAYCSATTTTATTTNSHGAQSGSNGGGIGSDGSNHPEFSYTTIQSTTDAILELAHWISGPDFEMDLGRLSLRWRQHAPSLEQVVHYVQVVESMRETVASGPFHRSDGHHHHHNAMDLAEDLAQCQEVIDYQRTLFGEILRNNGLRWRALGLPAMEPLIESTQLWILHLAKTITTKIQTEVQWAIHAYQQQLEELSNKDGGGGSDVGSSSSSNGGGGGALDLDKCPEMDTKMATGSRSRSMAEVMELVLQGALLANSCLELAGMPCPALVTSWLTLSTPYCWYALTSRQQFIAKLSVQQQNKALMKSSSKGRSGLRVATNPFIDDNVRPSSPSGILRAEAEPLASARMSRGSFLKTMALFENVSRLLQCLMEMREGEEMLIQEGRPRHGSSLSSPYEGGSGGFGNGTTSHYDSPSASSDSLDELTRVTRGVFGGNMRGGLTEGDSSATSSDQDDAMDGVTTALSSGASTIPGSAAGRRKSPLSSMTQMTLERLKATEELAAILVEAGLELCSSMAEALGQGWSSSRAALTATSTVSSLPPSSSSLSTSAMRSTSSLTPAAIGKSVLFRTGDASNPFAYEASIHRMSSPSPPLLVLPPTTLAAYHGMNAMPATASAQQHHQHHQHHQQQQQQQQQRNRSAVAVATLTALGGGGALVSGSGGIGLIYVQFVVRFLTKVIEFSGVDSAQDQRLVRIHASLQNLEATLSVS</sequence>
<feature type="compositionally biased region" description="Polar residues" evidence="1">
    <location>
        <begin position="584"/>
        <end position="594"/>
    </location>
</feature>
<feature type="region of interest" description="Disordered" evidence="1">
    <location>
        <begin position="319"/>
        <end position="348"/>
    </location>
</feature>
<accession>A0A9P6Q6B1</accession>
<dbReference type="Proteomes" id="UP000807716">
    <property type="component" value="Unassembled WGS sequence"/>
</dbReference>
<evidence type="ECO:0000256" key="1">
    <source>
        <dbReference type="SAM" id="MobiDB-lite"/>
    </source>
</evidence>
<evidence type="ECO:0000313" key="3">
    <source>
        <dbReference type="Proteomes" id="UP000807716"/>
    </source>
</evidence>
<gene>
    <name evidence="2" type="ORF">DFQ27_002876</name>
</gene>
<evidence type="ECO:0000313" key="2">
    <source>
        <dbReference type="EMBL" id="KAG0261611.1"/>
    </source>
</evidence>
<dbReference type="OrthoDB" id="2162799at2759"/>
<dbReference type="AlphaFoldDB" id="A0A9P6Q6B1"/>
<dbReference type="EMBL" id="JAAAJB010000211">
    <property type="protein sequence ID" value="KAG0261611.1"/>
    <property type="molecule type" value="Genomic_DNA"/>
</dbReference>
<comment type="caution">
    <text evidence="2">The sequence shown here is derived from an EMBL/GenBank/DDBJ whole genome shotgun (WGS) entry which is preliminary data.</text>
</comment>
<proteinExistence type="predicted"/>
<feature type="region of interest" description="Disordered" evidence="1">
    <location>
        <begin position="506"/>
        <end position="606"/>
    </location>
</feature>
<name>A0A9P6Q6B1_9FUNG</name>
<keyword evidence="3" id="KW-1185">Reference proteome</keyword>
<feature type="compositionally biased region" description="Low complexity" evidence="1">
    <location>
        <begin position="134"/>
        <end position="146"/>
    </location>
</feature>
<feature type="region of interest" description="Disordered" evidence="1">
    <location>
        <begin position="134"/>
        <end position="163"/>
    </location>
</feature>